<sequence>MKFLVLLTPVAGRDPAEFRPYAVAEMQAVWNDYKAGALREIYFSPSPLIVSVIYETSARDELETLVARLPMVEADLLSVQIVEMGPMHSFEVLFAPTAA</sequence>
<dbReference type="OrthoDB" id="573560at2"/>
<name>A0A1V9D8A3_9GAMM</name>
<dbReference type="AlphaFoldDB" id="A0A1V9D8A3"/>
<dbReference type="EMBL" id="MWUE01000041">
    <property type="protein sequence ID" value="OQP30070.1"/>
    <property type="molecule type" value="Genomic_DNA"/>
</dbReference>
<proteinExistence type="predicted"/>
<evidence type="ECO:0000313" key="2">
    <source>
        <dbReference type="Proteomes" id="UP000192769"/>
    </source>
</evidence>
<reference evidence="1 2" key="1">
    <citation type="submission" date="2017-02" db="EMBL/GenBank/DDBJ databases">
        <title>Whole genome shotgun sequence of Pantoea agglomerans strain AS1 isolated from a cycad, Zamia floridana in Central Florida, USA.</title>
        <authorList>
            <person name="Lata P."/>
            <person name="Govindarajan S."/>
            <person name="Qi F."/>
            <person name="Li J.-L."/>
            <person name="Maurya S.K."/>
            <person name="Sahoo M.K."/>
        </authorList>
    </citation>
    <scope>NUCLEOTIDE SEQUENCE [LARGE SCALE GENOMIC DNA]</scope>
    <source>
        <strain evidence="1 2">AS1</strain>
    </source>
</reference>
<organism evidence="1 2">
    <name type="scientific">Pantoea latae</name>
    <dbReference type="NCBI Taxonomy" id="1964541"/>
    <lineage>
        <taxon>Bacteria</taxon>
        <taxon>Pseudomonadati</taxon>
        <taxon>Pseudomonadota</taxon>
        <taxon>Gammaproteobacteria</taxon>
        <taxon>Enterobacterales</taxon>
        <taxon>Erwiniaceae</taxon>
        <taxon>Pantoea</taxon>
    </lineage>
</organism>
<dbReference type="Proteomes" id="UP000192769">
    <property type="component" value="Unassembled WGS sequence"/>
</dbReference>
<evidence type="ECO:0008006" key="3">
    <source>
        <dbReference type="Google" id="ProtNLM"/>
    </source>
</evidence>
<keyword evidence="2" id="KW-1185">Reference proteome</keyword>
<comment type="caution">
    <text evidence="1">The sequence shown here is derived from an EMBL/GenBank/DDBJ whole genome shotgun (WGS) entry which is preliminary data.</text>
</comment>
<dbReference type="RefSeq" id="WP_081142496.1">
    <property type="nucleotide sequence ID" value="NZ_MWUE01000041.1"/>
</dbReference>
<gene>
    <name evidence="1" type="ORF">B2J69_22355</name>
</gene>
<accession>A0A1V9D8A3</accession>
<evidence type="ECO:0000313" key="1">
    <source>
        <dbReference type="EMBL" id="OQP30070.1"/>
    </source>
</evidence>
<protein>
    <recommendedName>
        <fullName evidence="3">Superoxide dismutase</fullName>
    </recommendedName>
</protein>